<dbReference type="PANTHER" id="PTHR12526:SF590">
    <property type="entry name" value="ALPHA-MALTOSE-1-PHOSPHATE SYNTHASE"/>
    <property type="match status" value="1"/>
</dbReference>
<dbReference type="OrthoDB" id="132546at2157"/>
<dbReference type="Proteomes" id="UP000509667">
    <property type="component" value="Chromosome"/>
</dbReference>
<dbReference type="Pfam" id="PF13692">
    <property type="entry name" value="Glyco_trans_1_4"/>
    <property type="match status" value="1"/>
</dbReference>
<name>A0A7D5T0Y0_9EURY</name>
<dbReference type="GO" id="GO:0016757">
    <property type="term" value="F:glycosyltransferase activity"/>
    <property type="evidence" value="ECO:0007669"/>
    <property type="project" value="TreeGrafter"/>
</dbReference>
<evidence type="ECO:0000313" key="1">
    <source>
        <dbReference type="EMBL" id="QLH79931.1"/>
    </source>
</evidence>
<proteinExistence type="predicted"/>
<accession>A0A7D5T0Y0</accession>
<dbReference type="KEGG" id="hrr:HZS55_05780"/>
<evidence type="ECO:0000313" key="2">
    <source>
        <dbReference type="Proteomes" id="UP000509667"/>
    </source>
</evidence>
<dbReference type="EMBL" id="CP058910">
    <property type="protein sequence ID" value="QLH79931.1"/>
    <property type="molecule type" value="Genomic_DNA"/>
</dbReference>
<sequence length="163" mass="18017">MFIVGWGPREDRLRDRIRQRGLGDAVTVTGRVPSVHEYYALADVFVSSSVFEGLPIAHLEGMAAGLPIVATDIPGVVEVVVDGETGLLIPPEDPGALASGMCELADATRRTEFGHEGRQRVESKFDIGANVRQRQMFLWVFFLFGGVGVAERVDLTEWFDWLR</sequence>
<keyword evidence="1" id="KW-0808">Transferase</keyword>
<dbReference type="Gene3D" id="3.40.50.2000">
    <property type="entry name" value="Glycogen Phosphorylase B"/>
    <property type="match status" value="1"/>
</dbReference>
<gene>
    <name evidence="1" type="ORF">HZS55_05780</name>
</gene>
<dbReference type="AlphaFoldDB" id="A0A7D5T0Y0"/>
<dbReference type="PANTHER" id="PTHR12526">
    <property type="entry name" value="GLYCOSYLTRANSFERASE"/>
    <property type="match status" value="1"/>
</dbReference>
<keyword evidence="2" id="KW-1185">Reference proteome</keyword>
<organism evidence="1 2">
    <name type="scientific">Halosimplex rubrum</name>
    <dbReference type="NCBI Taxonomy" id="869889"/>
    <lineage>
        <taxon>Archaea</taxon>
        <taxon>Methanobacteriati</taxon>
        <taxon>Methanobacteriota</taxon>
        <taxon>Stenosarchaea group</taxon>
        <taxon>Halobacteria</taxon>
        <taxon>Halobacteriales</taxon>
        <taxon>Haloarculaceae</taxon>
        <taxon>Halosimplex</taxon>
    </lineage>
</organism>
<protein>
    <submittedName>
        <fullName evidence="1">Glycosyltransferase family 4 protein</fullName>
    </submittedName>
</protein>
<dbReference type="SUPFAM" id="SSF53756">
    <property type="entry name" value="UDP-Glycosyltransferase/glycogen phosphorylase"/>
    <property type="match status" value="1"/>
</dbReference>
<reference evidence="1 2" key="1">
    <citation type="submission" date="2020-07" db="EMBL/GenBank/DDBJ databases">
        <title>Halosimplex pelagicum sp. nov. and Halosimplex rubrum sp. nov., isolated from salted brown alga Laminaria, and emended description of the genus Halosimplex.</title>
        <authorList>
            <person name="Cui H."/>
        </authorList>
    </citation>
    <scope>NUCLEOTIDE SEQUENCE [LARGE SCALE GENOMIC DNA]</scope>
    <source>
        <strain evidence="1 2">R27</strain>
    </source>
</reference>